<dbReference type="InterPro" id="IPR050320">
    <property type="entry name" value="N5-glutamine_MTase"/>
</dbReference>
<proteinExistence type="inferred from homology"/>
<evidence type="ECO:0000256" key="5">
    <source>
        <dbReference type="HAMAP-Rule" id="MF_02126"/>
    </source>
</evidence>
<name>A0A1C3H1X1_9GAMM</name>
<dbReference type="EC" id="2.1.1.297" evidence="5"/>
<feature type="binding site" evidence="5">
    <location>
        <position position="168"/>
    </location>
    <ligand>
        <name>S-adenosyl-L-methionine</name>
        <dbReference type="ChEBI" id="CHEBI:59789"/>
    </ligand>
</feature>
<dbReference type="PANTHER" id="PTHR18895:SF74">
    <property type="entry name" value="MTRF1L RELEASE FACTOR GLUTAMINE METHYLTRANSFERASE"/>
    <property type="match status" value="1"/>
</dbReference>
<evidence type="ECO:0000256" key="3">
    <source>
        <dbReference type="ARBA" id="ARBA00022691"/>
    </source>
</evidence>
<dbReference type="FunFam" id="3.40.50.150:FF:000053">
    <property type="entry name" value="Release factor glutamine methyltransferase"/>
    <property type="match status" value="1"/>
</dbReference>
<feature type="domain" description="Release factor glutamine methyltransferase N-terminal" evidence="7">
    <location>
        <begin position="5"/>
        <end position="72"/>
    </location>
</feature>
<accession>A0A1C3H1X1</accession>
<dbReference type="Pfam" id="PF13847">
    <property type="entry name" value="Methyltransf_31"/>
    <property type="match status" value="1"/>
</dbReference>
<dbReference type="EMBL" id="FKLO01000012">
    <property type="protein sequence ID" value="SAM57158.1"/>
    <property type="molecule type" value="Genomic_DNA"/>
</dbReference>
<comment type="function">
    <text evidence="5">Methylates the class 1 translation termination release factors RF1/PrfA and RF2/PrfB on the glutamine residue of the universally conserved GGQ motif.</text>
</comment>
<dbReference type="GO" id="GO:0032259">
    <property type="term" value="P:methylation"/>
    <property type="evidence" value="ECO:0007669"/>
    <property type="project" value="UniProtKB-KW"/>
</dbReference>
<organism evidence="8 9">
    <name type="scientific">Cardiobacterium hominis</name>
    <dbReference type="NCBI Taxonomy" id="2718"/>
    <lineage>
        <taxon>Bacteria</taxon>
        <taxon>Pseudomonadati</taxon>
        <taxon>Pseudomonadota</taxon>
        <taxon>Gammaproteobacteria</taxon>
        <taxon>Cardiobacteriales</taxon>
        <taxon>Cardiobacteriaceae</taxon>
        <taxon>Cardiobacterium</taxon>
    </lineage>
</organism>
<comment type="similarity">
    <text evidence="5">Belongs to the protein N5-glutamine methyltransferase family. PrmC subfamily.</text>
</comment>
<keyword evidence="2 5" id="KW-0808">Transferase</keyword>
<evidence type="ECO:0000256" key="4">
    <source>
        <dbReference type="ARBA" id="ARBA00048391"/>
    </source>
</evidence>
<dbReference type="GO" id="GO:0003676">
    <property type="term" value="F:nucleic acid binding"/>
    <property type="evidence" value="ECO:0007669"/>
    <property type="project" value="InterPro"/>
</dbReference>
<dbReference type="SUPFAM" id="SSF53335">
    <property type="entry name" value="S-adenosyl-L-methionine-dependent methyltransferases"/>
    <property type="match status" value="1"/>
</dbReference>
<dbReference type="InterPro" id="IPR029063">
    <property type="entry name" value="SAM-dependent_MTases_sf"/>
</dbReference>
<dbReference type="HAMAP" id="MF_02126">
    <property type="entry name" value="RF_methyltr_PrmC"/>
    <property type="match status" value="1"/>
</dbReference>
<dbReference type="RefSeq" id="WP_079538922.1">
    <property type="nucleotide sequence ID" value="NZ_CP171111.1"/>
</dbReference>
<comment type="catalytic activity">
    <reaction evidence="4 5">
        <text>L-glutaminyl-[peptide chain release factor] + S-adenosyl-L-methionine = N(5)-methyl-L-glutaminyl-[peptide chain release factor] + S-adenosyl-L-homocysteine + H(+)</text>
        <dbReference type="Rhea" id="RHEA:42896"/>
        <dbReference type="Rhea" id="RHEA-COMP:10271"/>
        <dbReference type="Rhea" id="RHEA-COMP:10272"/>
        <dbReference type="ChEBI" id="CHEBI:15378"/>
        <dbReference type="ChEBI" id="CHEBI:30011"/>
        <dbReference type="ChEBI" id="CHEBI:57856"/>
        <dbReference type="ChEBI" id="CHEBI:59789"/>
        <dbReference type="ChEBI" id="CHEBI:61891"/>
        <dbReference type="EC" id="2.1.1.297"/>
    </reaction>
</comment>
<protein>
    <recommendedName>
        <fullName evidence="5">Release factor glutamine methyltransferase</fullName>
        <shortName evidence="5">RF MTase</shortName>
        <ecNumber evidence="5">2.1.1.297</ecNumber>
    </recommendedName>
    <alternativeName>
        <fullName evidence="5">N5-glutamine methyltransferase PrmC</fullName>
    </alternativeName>
    <alternativeName>
        <fullName evidence="5">Protein-(glutamine-N5) MTase PrmC</fullName>
    </alternativeName>
    <alternativeName>
        <fullName evidence="5">Protein-glutamine N-methyltransferase PrmC</fullName>
    </alternativeName>
</protein>
<sequence>MHLHHWLAQAIAAHPDPEVAAIETRHLAAHITGLSPTAQRIHDPELEPAQQQALDALAARLHAGEPLAYLLGHQPFCGLALKVSRATLIPRSDSEILVERALHHLRGLHAPTVIDLGTGSGALALAIATARPDARITATDQSAEALAIAQENAHAHRLTNLTFLQADWLAPFAADCADLILSNPPYIAANDPHLAALTHEPPSALIAAADGYRDLYTIMQQAPRNLKPNGWLLMEHGWQQGEKLRARATSSGDWHNIATHQDYAGRDRITEMQKRG</sequence>
<feature type="binding site" evidence="5">
    <location>
        <position position="140"/>
    </location>
    <ligand>
        <name>S-adenosyl-L-methionine</name>
        <dbReference type="ChEBI" id="CHEBI:59789"/>
    </ligand>
</feature>
<dbReference type="InterPro" id="IPR002052">
    <property type="entry name" value="DNA_methylase_N6_adenine_CS"/>
</dbReference>
<dbReference type="InterPro" id="IPR040758">
    <property type="entry name" value="PrmC_N"/>
</dbReference>
<evidence type="ECO:0000256" key="1">
    <source>
        <dbReference type="ARBA" id="ARBA00022603"/>
    </source>
</evidence>
<dbReference type="PANTHER" id="PTHR18895">
    <property type="entry name" value="HEMK METHYLTRANSFERASE"/>
    <property type="match status" value="1"/>
</dbReference>
<dbReference type="InterPro" id="IPR025714">
    <property type="entry name" value="Methyltranfer_dom"/>
</dbReference>
<dbReference type="InterPro" id="IPR004556">
    <property type="entry name" value="HemK-like"/>
</dbReference>
<gene>
    <name evidence="5" type="primary">prmC</name>
    <name evidence="8" type="ORF">CHUV0807_0179</name>
</gene>
<dbReference type="NCBIfam" id="TIGR03534">
    <property type="entry name" value="RF_mod_PrmC"/>
    <property type="match status" value="1"/>
</dbReference>
<evidence type="ECO:0000259" key="7">
    <source>
        <dbReference type="Pfam" id="PF17827"/>
    </source>
</evidence>
<dbReference type="NCBIfam" id="TIGR00536">
    <property type="entry name" value="hemK_fam"/>
    <property type="match status" value="1"/>
</dbReference>
<evidence type="ECO:0000256" key="2">
    <source>
        <dbReference type="ARBA" id="ARBA00022679"/>
    </source>
</evidence>
<dbReference type="Gene3D" id="1.10.8.10">
    <property type="entry name" value="DNA helicase RuvA subunit, C-terminal domain"/>
    <property type="match status" value="1"/>
</dbReference>
<dbReference type="Gene3D" id="3.40.50.150">
    <property type="entry name" value="Vaccinia Virus protein VP39"/>
    <property type="match status" value="1"/>
</dbReference>
<dbReference type="Pfam" id="PF17827">
    <property type="entry name" value="PrmC_N"/>
    <property type="match status" value="1"/>
</dbReference>
<reference evidence="9" key="1">
    <citation type="submission" date="2016-04" db="EMBL/GenBank/DDBJ databases">
        <authorList>
            <person name="Tagini F."/>
        </authorList>
    </citation>
    <scope>NUCLEOTIDE SEQUENCE [LARGE SCALE GENOMIC DNA]</scope>
    <source>
        <strain evidence="9">CHUV0807</strain>
    </source>
</reference>
<dbReference type="CDD" id="cd02440">
    <property type="entry name" value="AdoMet_MTases"/>
    <property type="match status" value="1"/>
</dbReference>
<evidence type="ECO:0000313" key="8">
    <source>
        <dbReference type="EMBL" id="SAM57158.1"/>
    </source>
</evidence>
<dbReference type="AlphaFoldDB" id="A0A1C3H1X1"/>
<dbReference type="InterPro" id="IPR019874">
    <property type="entry name" value="RF_methyltr_PrmC"/>
</dbReference>
<feature type="domain" description="Methyltransferase" evidence="6">
    <location>
        <begin position="112"/>
        <end position="249"/>
    </location>
</feature>
<feature type="binding site" evidence="5">
    <location>
        <begin position="183"/>
        <end position="186"/>
    </location>
    <ligand>
        <name>substrate</name>
    </ligand>
</feature>
<evidence type="ECO:0000259" key="6">
    <source>
        <dbReference type="Pfam" id="PF13847"/>
    </source>
</evidence>
<keyword evidence="1 5" id="KW-0489">Methyltransferase</keyword>
<dbReference type="PROSITE" id="PS00092">
    <property type="entry name" value="N6_MTASE"/>
    <property type="match status" value="1"/>
</dbReference>
<feature type="binding site" evidence="5">
    <location>
        <begin position="117"/>
        <end position="121"/>
    </location>
    <ligand>
        <name>S-adenosyl-L-methionine</name>
        <dbReference type="ChEBI" id="CHEBI:59789"/>
    </ligand>
</feature>
<dbReference type="GO" id="GO:0102559">
    <property type="term" value="F:peptide chain release factor N(5)-glutamine methyltransferase activity"/>
    <property type="evidence" value="ECO:0007669"/>
    <property type="project" value="UniProtKB-EC"/>
</dbReference>
<dbReference type="Proteomes" id="UP000190837">
    <property type="component" value="Unassembled WGS sequence"/>
</dbReference>
<evidence type="ECO:0000313" key="9">
    <source>
        <dbReference type="Proteomes" id="UP000190837"/>
    </source>
</evidence>
<keyword evidence="3 5" id="KW-0949">S-adenosyl-L-methionine</keyword>
<feature type="binding site" evidence="5">
    <location>
        <position position="183"/>
    </location>
    <ligand>
        <name>S-adenosyl-L-methionine</name>
        <dbReference type="ChEBI" id="CHEBI:59789"/>
    </ligand>
</feature>